<keyword evidence="2" id="KW-1185">Reference proteome</keyword>
<dbReference type="SUPFAM" id="SSF52096">
    <property type="entry name" value="ClpP/crotonase"/>
    <property type="match status" value="1"/>
</dbReference>
<reference evidence="1 2" key="1">
    <citation type="submission" date="2017-04" db="EMBL/GenBank/DDBJ databases">
        <authorList>
            <person name="Afonso C.L."/>
            <person name="Miller P.J."/>
            <person name="Scott M.A."/>
            <person name="Spackman E."/>
            <person name="Goraichik I."/>
            <person name="Dimitrov K.M."/>
            <person name="Suarez D.L."/>
            <person name="Swayne D.E."/>
        </authorList>
    </citation>
    <scope>NUCLEOTIDE SEQUENCE [LARGE SCALE GENOMIC DNA]</scope>
    <source>
        <strain evidence="1 2">DSM 3385</strain>
    </source>
</reference>
<dbReference type="EMBL" id="FWXY01000003">
    <property type="protein sequence ID" value="SMC51552.1"/>
    <property type="molecule type" value="Genomic_DNA"/>
</dbReference>
<dbReference type="PANTHER" id="PTHR11941:SF54">
    <property type="entry name" value="ENOYL-COA HYDRATASE, MITOCHONDRIAL"/>
    <property type="match status" value="1"/>
</dbReference>
<dbReference type="RefSeq" id="WP_084067132.1">
    <property type="nucleotide sequence ID" value="NZ_FWXY01000003.1"/>
</dbReference>
<dbReference type="STRING" id="1121400.SAMN02746065_103165"/>
<dbReference type="Gene3D" id="3.90.226.10">
    <property type="entry name" value="2-enoyl-CoA Hydratase, Chain A, domain 1"/>
    <property type="match status" value="1"/>
</dbReference>
<dbReference type="OrthoDB" id="5365311at2"/>
<proteinExistence type="predicted"/>
<dbReference type="CDD" id="cd06558">
    <property type="entry name" value="crotonase-like"/>
    <property type="match status" value="1"/>
</dbReference>
<dbReference type="Pfam" id="PF00378">
    <property type="entry name" value="ECH_1"/>
    <property type="match status" value="1"/>
</dbReference>
<name>A0A1W1ZTG2_9BACT</name>
<dbReference type="InterPro" id="IPR029045">
    <property type="entry name" value="ClpP/crotonase-like_dom_sf"/>
</dbReference>
<evidence type="ECO:0000313" key="2">
    <source>
        <dbReference type="Proteomes" id="UP000192418"/>
    </source>
</evidence>
<dbReference type="AlphaFoldDB" id="A0A1W1ZTG2"/>
<evidence type="ECO:0000313" key="1">
    <source>
        <dbReference type="EMBL" id="SMC51552.1"/>
    </source>
</evidence>
<dbReference type="Proteomes" id="UP000192418">
    <property type="component" value="Unassembled WGS sequence"/>
</dbReference>
<gene>
    <name evidence="1" type="ORF">SAMN02746065_103165</name>
</gene>
<dbReference type="GO" id="GO:0003824">
    <property type="term" value="F:catalytic activity"/>
    <property type="evidence" value="ECO:0007669"/>
    <property type="project" value="UniProtKB-ARBA"/>
</dbReference>
<protein>
    <submittedName>
        <fullName evidence="1">Enoyl-CoA hydratase</fullName>
    </submittedName>
</protein>
<dbReference type="PANTHER" id="PTHR11941">
    <property type="entry name" value="ENOYL-COA HYDRATASE-RELATED"/>
    <property type="match status" value="1"/>
</dbReference>
<dbReference type="InterPro" id="IPR001753">
    <property type="entry name" value="Enoyl-CoA_hydra/iso"/>
</dbReference>
<organism evidence="1 2">
    <name type="scientific">Desulfocicer vacuolatum DSM 3385</name>
    <dbReference type="NCBI Taxonomy" id="1121400"/>
    <lineage>
        <taxon>Bacteria</taxon>
        <taxon>Pseudomonadati</taxon>
        <taxon>Thermodesulfobacteriota</taxon>
        <taxon>Desulfobacteria</taxon>
        <taxon>Desulfobacterales</taxon>
        <taxon>Desulfobacteraceae</taxon>
        <taxon>Desulfocicer</taxon>
    </lineage>
</organism>
<sequence length="253" mass="28417">MLETRIEDNILIGTLTGDKTSAMDRETLEHLQEAVDRTERDDDIKGMILTGQNRFFSTGFNLNSFIGFETLEQAGNFIAFADQVFLNIFKCPKPVVCAMNGHAVAGGLILSMAADYRILSNHPKTKVGMSEINIGVPLSAVQTNIMKFGLDSDRVYRNLMYFGKLINSEDALAQHVVDEILDPATLMERAKKIVSSWMNTPGTPFIRLKQELKREATALLEKRVSEKERYQKLDFFLNKEVKASMARVQASMA</sequence>
<dbReference type="GO" id="GO:0006635">
    <property type="term" value="P:fatty acid beta-oxidation"/>
    <property type="evidence" value="ECO:0007669"/>
    <property type="project" value="TreeGrafter"/>
</dbReference>
<accession>A0A1W1ZTG2</accession>